<accession>A0A2H3JLX4</accession>
<gene>
    <name evidence="2" type="ORF">WOLCODRAFT_17776</name>
</gene>
<sequence length="264" mass="29659">MSSSHEQWLIAAYRLFDLRADRQEYANAGVQAIGPDSLTFSEHTKNHRDQRPKRSAKEGPRDETARRSTGMENKVGKIIGERHLSVIKIDEGGATPSNLSANRGMCCTASTPALKDRLREKADATFWHKWRDDYRCQTTKPTEAPSESPAKHARAWFCLRMPWRLAGDEDSGVQRHWRPQCLLMNSGSRDVQLAVLASRLRGRSAGKGRIPPEVTGHYSRNVFFAGIGPSMYSLLTKCRLSHRPRLPAAVIACRLARVQLRSLA</sequence>
<evidence type="ECO:0000256" key="1">
    <source>
        <dbReference type="SAM" id="MobiDB-lite"/>
    </source>
</evidence>
<dbReference type="AlphaFoldDB" id="A0A2H3JLX4"/>
<evidence type="ECO:0000313" key="3">
    <source>
        <dbReference type="Proteomes" id="UP000218811"/>
    </source>
</evidence>
<reference evidence="2 3" key="1">
    <citation type="journal article" date="2012" name="Science">
        <title>The Paleozoic origin of enzymatic lignin decomposition reconstructed from 31 fungal genomes.</title>
        <authorList>
            <person name="Floudas D."/>
            <person name="Binder M."/>
            <person name="Riley R."/>
            <person name="Barry K."/>
            <person name="Blanchette R.A."/>
            <person name="Henrissat B."/>
            <person name="Martinez A.T."/>
            <person name="Otillar R."/>
            <person name="Spatafora J.W."/>
            <person name="Yadav J.S."/>
            <person name="Aerts A."/>
            <person name="Benoit I."/>
            <person name="Boyd A."/>
            <person name="Carlson A."/>
            <person name="Copeland A."/>
            <person name="Coutinho P.M."/>
            <person name="de Vries R.P."/>
            <person name="Ferreira P."/>
            <person name="Findley K."/>
            <person name="Foster B."/>
            <person name="Gaskell J."/>
            <person name="Glotzer D."/>
            <person name="Gorecki P."/>
            <person name="Heitman J."/>
            <person name="Hesse C."/>
            <person name="Hori C."/>
            <person name="Igarashi K."/>
            <person name="Jurgens J.A."/>
            <person name="Kallen N."/>
            <person name="Kersten P."/>
            <person name="Kohler A."/>
            <person name="Kuees U."/>
            <person name="Kumar T.K.A."/>
            <person name="Kuo A."/>
            <person name="LaButti K."/>
            <person name="Larrondo L.F."/>
            <person name="Lindquist E."/>
            <person name="Ling A."/>
            <person name="Lombard V."/>
            <person name="Lucas S."/>
            <person name="Lundell T."/>
            <person name="Martin R."/>
            <person name="McLaughlin D.J."/>
            <person name="Morgenstern I."/>
            <person name="Morin E."/>
            <person name="Murat C."/>
            <person name="Nagy L.G."/>
            <person name="Nolan M."/>
            <person name="Ohm R.A."/>
            <person name="Patyshakuliyeva A."/>
            <person name="Rokas A."/>
            <person name="Ruiz-Duenas F.J."/>
            <person name="Sabat G."/>
            <person name="Salamov A."/>
            <person name="Samejima M."/>
            <person name="Schmutz J."/>
            <person name="Slot J.C."/>
            <person name="St John F."/>
            <person name="Stenlid J."/>
            <person name="Sun H."/>
            <person name="Sun S."/>
            <person name="Syed K."/>
            <person name="Tsang A."/>
            <person name="Wiebenga A."/>
            <person name="Young D."/>
            <person name="Pisabarro A."/>
            <person name="Eastwood D.C."/>
            <person name="Martin F."/>
            <person name="Cullen D."/>
            <person name="Grigoriev I.V."/>
            <person name="Hibbett D.S."/>
        </authorList>
    </citation>
    <scope>NUCLEOTIDE SEQUENCE [LARGE SCALE GENOMIC DNA]</scope>
    <source>
        <strain evidence="2 3">MD-104</strain>
    </source>
</reference>
<name>A0A2H3JLX4_WOLCO</name>
<proteinExistence type="predicted"/>
<dbReference type="Proteomes" id="UP000218811">
    <property type="component" value="Unassembled WGS sequence"/>
</dbReference>
<keyword evidence="3" id="KW-1185">Reference proteome</keyword>
<organism evidence="2 3">
    <name type="scientific">Wolfiporia cocos (strain MD-104)</name>
    <name type="common">Brown rot fungus</name>
    <dbReference type="NCBI Taxonomy" id="742152"/>
    <lineage>
        <taxon>Eukaryota</taxon>
        <taxon>Fungi</taxon>
        <taxon>Dikarya</taxon>
        <taxon>Basidiomycota</taxon>
        <taxon>Agaricomycotina</taxon>
        <taxon>Agaricomycetes</taxon>
        <taxon>Polyporales</taxon>
        <taxon>Phaeolaceae</taxon>
        <taxon>Wolfiporia</taxon>
    </lineage>
</organism>
<evidence type="ECO:0000313" key="2">
    <source>
        <dbReference type="EMBL" id="PCH42505.1"/>
    </source>
</evidence>
<feature type="compositionally biased region" description="Basic and acidic residues" evidence="1">
    <location>
        <begin position="55"/>
        <end position="66"/>
    </location>
</feature>
<feature type="region of interest" description="Disordered" evidence="1">
    <location>
        <begin position="36"/>
        <end position="72"/>
    </location>
</feature>
<protein>
    <submittedName>
        <fullName evidence="2">Uncharacterized protein</fullName>
    </submittedName>
</protein>
<dbReference type="EMBL" id="KB468124">
    <property type="protein sequence ID" value="PCH42505.1"/>
    <property type="molecule type" value="Genomic_DNA"/>
</dbReference>